<dbReference type="Gene3D" id="3.50.70.20">
    <property type="entry name" value="Cytochrome P460"/>
    <property type="match status" value="1"/>
</dbReference>
<proteinExistence type="predicted"/>
<name>A0A450ZS44_9GAMM</name>
<dbReference type="AlphaFoldDB" id="A0A450ZS44"/>
<organism evidence="1">
    <name type="scientific">Candidatus Kentrum sp. TUN</name>
    <dbReference type="NCBI Taxonomy" id="2126343"/>
    <lineage>
        <taxon>Bacteria</taxon>
        <taxon>Pseudomonadati</taxon>
        <taxon>Pseudomonadota</taxon>
        <taxon>Gammaproteobacteria</taxon>
        <taxon>Candidatus Kentrum</taxon>
    </lineage>
</organism>
<dbReference type="InterPro" id="IPR038142">
    <property type="entry name" value="Cytochrome_P460_sp"/>
</dbReference>
<accession>A0A450ZS44</accession>
<sequence>MSNITSRSFFTLFASLLVVLLASCSNWDKFYDGQASKDIAIDQDTFGCISDMTRVNQMYVDNLLGDLDGTIAAAKEGGTFPVGSALRLIPDEIMVKGKSGSHPSTGDWMFVRLDYDKDKETQEVTKGYEDITNFLNLTCFSCHVVAVQHDFVCGDKEGNKNCNPIPFDRPMLHALQNTDPRCESQKDVSQEDAEALARLQKVVKELLAK</sequence>
<evidence type="ECO:0000313" key="1">
    <source>
        <dbReference type="EMBL" id="VFK56604.1"/>
    </source>
</evidence>
<dbReference type="EMBL" id="CAADFX010000050">
    <property type="protein sequence ID" value="VFK56604.1"/>
    <property type="molecule type" value="Genomic_DNA"/>
</dbReference>
<reference evidence="1" key="1">
    <citation type="submission" date="2019-02" db="EMBL/GenBank/DDBJ databases">
        <authorList>
            <person name="Gruber-Vodicka R. H."/>
            <person name="Seah K. B. B."/>
        </authorList>
    </citation>
    <scope>NUCLEOTIDE SEQUENCE</scope>
    <source>
        <strain evidence="1">BECK_BY1</strain>
    </source>
</reference>
<dbReference type="PROSITE" id="PS51257">
    <property type="entry name" value="PROKAR_LIPOPROTEIN"/>
    <property type="match status" value="1"/>
</dbReference>
<protein>
    <recommendedName>
        <fullName evidence="2">Cytochrome c domain-containing protein</fullName>
    </recommendedName>
</protein>
<gene>
    <name evidence="1" type="ORF">BECKTUN1418D_GA0071000_105012</name>
</gene>
<evidence type="ECO:0008006" key="2">
    <source>
        <dbReference type="Google" id="ProtNLM"/>
    </source>
</evidence>